<keyword evidence="2" id="KW-0805">Transcription regulation</keyword>
<dbReference type="EMBL" id="CP039350">
    <property type="protein sequence ID" value="QCD96690.1"/>
    <property type="molecule type" value="Genomic_DNA"/>
</dbReference>
<proteinExistence type="predicted"/>
<name>A0A4D6M7P0_VIGUN</name>
<evidence type="ECO:0000256" key="4">
    <source>
        <dbReference type="ARBA" id="ARBA00023163"/>
    </source>
</evidence>
<evidence type="ECO:0000256" key="2">
    <source>
        <dbReference type="ARBA" id="ARBA00023015"/>
    </source>
</evidence>
<keyword evidence="3" id="KW-0238">DNA-binding</keyword>
<gene>
    <name evidence="6" type="ORF">DEO72_LG6g1398</name>
</gene>
<organism evidence="6 7">
    <name type="scientific">Vigna unguiculata</name>
    <name type="common">Cowpea</name>
    <dbReference type="NCBI Taxonomy" id="3917"/>
    <lineage>
        <taxon>Eukaryota</taxon>
        <taxon>Viridiplantae</taxon>
        <taxon>Streptophyta</taxon>
        <taxon>Embryophyta</taxon>
        <taxon>Tracheophyta</taxon>
        <taxon>Spermatophyta</taxon>
        <taxon>Magnoliopsida</taxon>
        <taxon>eudicotyledons</taxon>
        <taxon>Gunneridae</taxon>
        <taxon>Pentapetalae</taxon>
        <taxon>rosids</taxon>
        <taxon>fabids</taxon>
        <taxon>Fabales</taxon>
        <taxon>Fabaceae</taxon>
        <taxon>Papilionoideae</taxon>
        <taxon>50 kb inversion clade</taxon>
        <taxon>NPAAA clade</taxon>
        <taxon>indigoferoid/millettioid clade</taxon>
        <taxon>Phaseoleae</taxon>
        <taxon>Vigna</taxon>
    </lineage>
</organism>
<keyword evidence="7" id="KW-1185">Reference proteome</keyword>
<sequence>MFENNESPSQGLTQLSQSSKHTVEEDFLTLTPRTTIQGLKDCKEFGTIKHILGDDDWWYTACVCNKDVYPDSKMFFLREVDATILFKKTCADMLDTHDKINASGNLPKKFDQLVDKSLLFKVESRNDQTFKLEQSFRMKKFGTIKHILGDDDWWYTACVCNKDVYPDSKMFFLREVDATILFKKTCADMLDTHDKINASGNLPKKFDQLVDKSLLFKVESRNDQTFKLEQSFRMKKRVVNESTVDIVEAVGFVDRAFAILYDHDLERQWTLTDVEGNKHVDTYNKNLQKPMLIGRWTDLRNLYQLHDNHTIYFGYVGHSCFQITVFPSKCKPLSIGRFLKRLEVDEPLFNGPKLHFFIFLNPNQCHASHLDLPADFGNYLRQGRFKNIFLYGPRKIGKCKLLLRNHPKKSNKIISG</sequence>
<evidence type="ECO:0000313" key="7">
    <source>
        <dbReference type="Proteomes" id="UP000501690"/>
    </source>
</evidence>
<accession>A0A4D6M7P0</accession>
<dbReference type="GO" id="GO:0003677">
    <property type="term" value="F:DNA binding"/>
    <property type="evidence" value="ECO:0007669"/>
    <property type="project" value="UniProtKB-KW"/>
</dbReference>
<dbReference type="GO" id="GO:0005634">
    <property type="term" value="C:nucleus"/>
    <property type="evidence" value="ECO:0007669"/>
    <property type="project" value="UniProtKB-SubCell"/>
</dbReference>
<dbReference type="Proteomes" id="UP000501690">
    <property type="component" value="Linkage Group LG6"/>
</dbReference>
<evidence type="ECO:0008006" key="8">
    <source>
        <dbReference type="Google" id="ProtNLM"/>
    </source>
</evidence>
<dbReference type="AlphaFoldDB" id="A0A4D6M7P0"/>
<reference evidence="6 7" key="1">
    <citation type="submission" date="2019-04" db="EMBL/GenBank/DDBJ databases">
        <title>An improved genome assembly and genetic linkage map for asparagus bean, Vigna unguiculata ssp. sesquipedialis.</title>
        <authorList>
            <person name="Xia Q."/>
            <person name="Zhang R."/>
            <person name="Dong Y."/>
        </authorList>
    </citation>
    <scope>NUCLEOTIDE SEQUENCE [LARGE SCALE GENOMIC DNA]</scope>
    <source>
        <tissue evidence="6">Leaf</tissue>
    </source>
</reference>
<dbReference type="SUPFAM" id="SSF101936">
    <property type="entry name" value="DNA-binding pseudobarrel domain"/>
    <property type="match status" value="1"/>
</dbReference>
<keyword evidence="4" id="KW-0804">Transcription</keyword>
<evidence type="ECO:0000256" key="1">
    <source>
        <dbReference type="ARBA" id="ARBA00004123"/>
    </source>
</evidence>
<evidence type="ECO:0000313" key="6">
    <source>
        <dbReference type="EMBL" id="QCD96690.1"/>
    </source>
</evidence>
<protein>
    <recommendedName>
        <fullName evidence="8">Nucleic acid-binding</fullName>
    </recommendedName>
</protein>
<evidence type="ECO:0000256" key="3">
    <source>
        <dbReference type="ARBA" id="ARBA00023125"/>
    </source>
</evidence>
<dbReference type="InterPro" id="IPR015300">
    <property type="entry name" value="DNA-bd_pseudobarrel_sf"/>
</dbReference>
<keyword evidence="5" id="KW-0539">Nucleus</keyword>
<evidence type="ECO:0000256" key="5">
    <source>
        <dbReference type="ARBA" id="ARBA00023242"/>
    </source>
</evidence>
<comment type="subcellular location">
    <subcellularLocation>
        <location evidence="1">Nucleus</location>
    </subcellularLocation>
</comment>